<dbReference type="AlphaFoldDB" id="A0A8X7BXA8"/>
<evidence type="ECO:0000313" key="1">
    <source>
        <dbReference type="EMBL" id="GFY45334.1"/>
    </source>
</evidence>
<reference evidence="1" key="1">
    <citation type="submission" date="2020-08" db="EMBL/GenBank/DDBJ databases">
        <title>Multicomponent nature underlies the extraordinary mechanical properties of spider dragline silk.</title>
        <authorList>
            <person name="Kono N."/>
            <person name="Nakamura H."/>
            <person name="Mori M."/>
            <person name="Yoshida Y."/>
            <person name="Ohtoshi R."/>
            <person name="Malay A.D."/>
            <person name="Moran D.A.P."/>
            <person name="Tomita M."/>
            <person name="Numata K."/>
            <person name="Arakawa K."/>
        </authorList>
    </citation>
    <scope>NUCLEOTIDE SEQUENCE</scope>
</reference>
<name>A0A8X7BXA8_9ARAC</name>
<protein>
    <submittedName>
        <fullName evidence="1">Uncharacterized protein</fullName>
    </submittedName>
</protein>
<dbReference type="EMBL" id="BMAV01004786">
    <property type="protein sequence ID" value="GFY45334.1"/>
    <property type="molecule type" value="Genomic_DNA"/>
</dbReference>
<gene>
    <name evidence="2" type="ORF">TNIN_133601</name>
    <name evidence="1" type="ORF">TNIN_74771</name>
</gene>
<dbReference type="Proteomes" id="UP000886998">
    <property type="component" value="Unassembled WGS sequence"/>
</dbReference>
<evidence type="ECO:0000313" key="2">
    <source>
        <dbReference type="EMBL" id="GFY69518.1"/>
    </source>
</evidence>
<proteinExistence type="predicted"/>
<accession>A0A8X7BXA8</accession>
<dbReference type="OrthoDB" id="8065135at2759"/>
<evidence type="ECO:0000313" key="3">
    <source>
        <dbReference type="Proteomes" id="UP000886998"/>
    </source>
</evidence>
<organism evidence="1 3">
    <name type="scientific">Trichonephila inaurata madagascariensis</name>
    <dbReference type="NCBI Taxonomy" id="2747483"/>
    <lineage>
        <taxon>Eukaryota</taxon>
        <taxon>Metazoa</taxon>
        <taxon>Ecdysozoa</taxon>
        <taxon>Arthropoda</taxon>
        <taxon>Chelicerata</taxon>
        <taxon>Arachnida</taxon>
        <taxon>Araneae</taxon>
        <taxon>Araneomorphae</taxon>
        <taxon>Entelegynae</taxon>
        <taxon>Araneoidea</taxon>
        <taxon>Nephilidae</taxon>
        <taxon>Trichonephila</taxon>
        <taxon>Trichonephila inaurata</taxon>
    </lineage>
</organism>
<dbReference type="EMBL" id="BMAV01017675">
    <property type="protein sequence ID" value="GFY69518.1"/>
    <property type="molecule type" value="Genomic_DNA"/>
</dbReference>
<sequence length="113" mass="12532">MQISKKKYETPYSPSIRLLVGPLEMIGLRIAGQELGRPLMENHLCEKYKLEDNSCTADNTGGNLDGVKRMGNKRVFRKVQSDLDIPNLGISGLAHLVHSSVQIACDSLPRDHC</sequence>
<comment type="caution">
    <text evidence="1">The sequence shown here is derived from an EMBL/GenBank/DDBJ whole genome shotgun (WGS) entry which is preliminary data.</text>
</comment>
<keyword evidence="3" id="KW-1185">Reference proteome</keyword>